<sequence>MKAMILAAGLGNRMRPLTLHTPKPLLQVGGKPLIVWHIEKLRAIGIREIVINTAWLADKLVEALGNGEQFGVKIYWSHEGEGLETAGGIINALPLLGDEPFILVNGDVWTTMDFAPLLKVDLGSSLAHLVLVTNPIQHPQGDFCLSEGKSYLFEQNMPGEHLTYSGVAVYSPKMFAGLEAGKRAMLPLFKQAMQEGQVSAEKLQGIWVDVGTPERLAELDRQIYADELA</sequence>
<dbReference type="InterPro" id="IPR005835">
    <property type="entry name" value="NTP_transferase_dom"/>
</dbReference>
<dbReference type="Gene3D" id="3.90.550.10">
    <property type="entry name" value="Spore Coat Polysaccharide Biosynthesis Protein SpsA, Chain A"/>
    <property type="match status" value="1"/>
</dbReference>
<organism evidence="4 5">
    <name type="scientific">Acinetobacter rudis</name>
    <dbReference type="NCBI Taxonomy" id="632955"/>
    <lineage>
        <taxon>Bacteria</taxon>
        <taxon>Pseudomonadati</taxon>
        <taxon>Pseudomonadota</taxon>
        <taxon>Gammaproteobacteria</taxon>
        <taxon>Moraxellales</taxon>
        <taxon>Moraxellaceae</taxon>
        <taxon>Acinetobacter</taxon>
    </lineage>
</organism>
<evidence type="ECO:0000256" key="2">
    <source>
        <dbReference type="ARBA" id="ARBA00022695"/>
    </source>
</evidence>
<dbReference type="InterPro" id="IPR029044">
    <property type="entry name" value="Nucleotide-diphossugar_trans"/>
</dbReference>
<dbReference type="NCBIfam" id="NF045761">
    <property type="entry name" value="NAMPUrTaseMurU"/>
    <property type="match status" value="1"/>
</dbReference>
<name>A0AAW8J9J9_9GAMM</name>
<accession>A0AAW8J9J9</accession>
<dbReference type="GO" id="GO:0016779">
    <property type="term" value="F:nucleotidyltransferase activity"/>
    <property type="evidence" value="ECO:0007669"/>
    <property type="project" value="UniProtKB-KW"/>
</dbReference>
<proteinExistence type="predicted"/>
<evidence type="ECO:0000259" key="3">
    <source>
        <dbReference type="Pfam" id="PF00483"/>
    </source>
</evidence>
<evidence type="ECO:0000313" key="5">
    <source>
        <dbReference type="Proteomes" id="UP001243844"/>
    </source>
</evidence>
<dbReference type="AlphaFoldDB" id="A0AAW8J9J9"/>
<keyword evidence="2" id="KW-0548">Nucleotidyltransferase</keyword>
<dbReference type="PANTHER" id="PTHR43584:SF8">
    <property type="entry name" value="N-ACETYLMURAMATE ALPHA-1-PHOSPHATE URIDYLYLTRANSFERASE"/>
    <property type="match status" value="1"/>
</dbReference>
<reference evidence="4" key="1">
    <citation type="submission" date="2023-08" db="EMBL/GenBank/DDBJ databases">
        <title>Emergence of clinically-relevant ST2 carbapenem-resistant Acinetobacter baumannii strains in hospital sewages in Zhejiang, East of China.</title>
        <authorList>
            <person name="Kaichao C."/>
            <person name="Zhang R."/>
        </authorList>
    </citation>
    <scope>NUCLEOTIDE SEQUENCE</scope>
    <source>
        <strain evidence="4">M-RB-37</strain>
    </source>
</reference>
<comment type="caution">
    <text evidence="4">The sequence shown here is derived from an EMBL/GenBank/DDBJ whole genome shotgun (WGS) entry which is preliminary data.</text>
</comment>
<gene>
    <name evidence="4" type="ORF">RFH47_06515</name>
</gene>
<dbReference type="CDD" id="cd06422">
    <property type="entry name" value="NTP_transferase_like_1"/>
    <property type="match status" value="1"/>
</dbReference>
<dbReference type="InterPro" id="IPR050065">
    <property type="entry name" value="GlmU-like"/>
</dbReference>
<dbReference type="SUPFAM" id="SSF53448">
    <property type="entry name" value="Nucleotide-diphospho-sugar transferases"/>
    <property type="match status" value="1"/>
</dbReference>
<dbReference type="Proteomes" id="UP001243844">
    <property type="component" value="Unassembled WGS sequence"/>
</dbReference>
<keyword evidence="1" id="KW-0808">Transferase</keyword>
<dbReference type="Pfam" id="PF00483">
    <property type="entry name" value="NTP_transferase"/>
    <property type="match status" value="1"/>
</dbReference>
<evidence type="ECO:0000313" key="4">
    <source>
        <dbReference type="EMBL" id="MDQ8935376.1"/>
    </source>
</evidence>
<evidence type="ECO:0000256" key="1">
    <source>
        <dbReference type="ARBA" id="ARBA00022679"/>
    </source>
</evidence>
<feature type="domain" description="Nucleotidyl transferase" evidence="3">
    <location>
        <begin position="2"/>
        <end position="120"/>
    </location>
</feature>
<protein>
    <submittedName>
        <fullName evidence="4">Nucleotidyltransferase family protein</fullName>
    </submittedName>
</protein>
<dbReference type="RefSeq" id="WP_308981219.1">
    <property type="nucleotide sequence ID" value="NZ_JAVIDL010000009.1"/>
</dbReference>
<dbReference type="EMBL" id="JAVIDL010000009">
    <property type="protein sequence ID" value="MDQ8935376.1"/>
    <property type="molecule type" value="Genomic_DNA"/>
</dbReference>
<dbReference type="PANTHER" id="PTHR43584">
    <property type="entry name" value="NUCLEOTIDYL TRANSFERASE"/>
    <property type="match status" value="1"/>
</dbReference>
<dbReference type="InterPro" id="IPR054790">
    <property type="entry name" value="MurU"/>
</dbReference>